<proteinExistence type="predicted"/>
<dbReference type="EMBL" id="JAYKXP010000014">
    <property type="protein sequence ID" value="KAK7050841.1"/>
    <property type="molecule type" value="Genomic_DNA"/>
</dbReference>
<feature type="region of interest" description="Disordered" evidence="1">
    <location>
        <begin position="1"/>
        <end position="21"/>
    </location>
</feature>
<evidence type="ECO:0000256" key="1">
    <source>
        <dbReference type="SAM" id="MobiDB-lite"/>
    </source>
</evidence>
<name>A0AAW0DEA2_9AGAR</name>
<dbReference type="Proteomes" id="UP001383192">
    <property type="component" value="Unassembled WGS sequence"/>
</dbReference>
<sequence>MVKDIIPRPSVLRPSSGNGVPTARGASIGQILLNSNIFSAQAFKEFKAFVRQTATECLPDTFHKHHEYDAVLWREVLDRVVQKYPILKQCARLWPVDAYFDTWVTNGRYRTNWLTKKRDSIATNSGGVERRSVKLGAEQVARKRTPMKRESSSAHARNMVEPIKREEYGPLIPFQSTDPVSQLHYTPNIVARARTYPEACFSCGAFPHIIDEDRLELRNFLAINNLTDMAPAISSFGILHDGHLEILTSLSTSDRDKIISGMSRFLARPDMVEFRKHLNTAAGVRKTLVCPSDSTISSMSPDQHHSDILA</sequence>
<comment type="caution">
    <text evidence="2">The sequence shown here is derived from an EMBL/GenBank/DDBJ whole genome shotgun (WGS) entry which is preliminary data.</text>
</comment>
<organism evidence="2 3">
    <name type="scientific">Paramarasmius palmivorus</name>
    <dbReference type="NCBI Taxonomy" id="297713"/>
    <lineage>
        <taxon>Eukaryota</taxon>
        <taxon>Fungi</taxon>
        <taxon>Dikarya</taxon>
        <taxon>Basidiomycota</taxon>
        <taxon>Agaricomycotina</taxon>
        <taxon>Agaricomycetes</taxon>
        <taxon>Agaricomycetidae</taxon>
        <taxon>Agaricales</taxon>
        <taxon>Marasmiineae</taxon>
        <taxon>Marasmiaceae</taxon>
        <taxon>Paramarasmius</taxon>
    </lineage>
</organism>
<protein>
    <submittedName>
        <fullName evidence="2">Uncharacterized protein</fullName>
    </submittedName>
</protein>
<gene>
    <name evidence="2" type="ORF">VNI00_004952</name>
</gene>
<evidence type="ECO:0000313" key="3">
    <source>
        <dbReference type="Proteomes" id="UP001383192"/>
    </source>
</evidence>
<reference evidence="2 3" key="1">
    <citation type="submission" date="2024-01" db="EMBL/GenBank/DDBJ databases">
        <title>A draft genome for a cacao thread blight-causing isolate of Paramarasmius palmivorus.</title>
        <authorList>
            <person name="Baruah I.K."/>
            <person name="Bukari Y."/>
            <person name="Amoako-Attah I."/>
            <person name="Meinhardt L.W."/>
            <person name="Bailey B.A."/>
            <person name="Cohen S.P."/>
        </authorList>
    </citation>
    <scope>NUCLEOTIDE SEQUENCE [LARGE SCALE GENOMIC DNA]</scope>
    <source>
        <strain evidence="2 3">GH-12</strain>
    </source>
</reference>
<evidence type="ECO:0000313" key="2">
    <source>
        <dbReference type="EMBL" id="KAK7050841.1"/>
    </source>
</evidence>
<keyword evidence="3" id="KW-1185">Reference proteome</keyword>
<dbReference type="AlphaFoldDB" id="A0AAW0DEA2"/>
<accession>A0AAW0DEA2</accession>